<evidence type="ECO:0000313" key="4">
    <source>
        <dbReference type="Proteomes" id="UP000003191"/>
    </source>
</evidence>
<reference evidence="3 4" key="1">
    <citation type="submission" date="2010-02" db="EMBL/GenBank/DDBJ databases">
        <authorList>
            <person name="Weinstock G."/>
            <person name="Sodergren E."/>
            <person name="Clifton S."/>
            <person name="Fulton L."/>
            <person name="Fulton B."/>
            <person name="Courtney L."/>
            <person name="Fronick C."/>
            <person name="Harrison M."/>
            <person name="Strong C."/>
            <person name="Farmer C."/>
            <person name="Delahaunty K."/>
            <person name="Markovic C."/>
            <person name="Hall O."/>
            <person name="Minx P."/>
            <person name="Tomlinson C."/>
            <person name="Mitreva M."/>
            <person name="Nelson J."/>
            <person name="Hou S."/>
            <person name="Wollam A."/>
            <person name="Pepin K.H."/>
            <person name="Johnson M."/>
            <person name="Bhonagiri V."/>
            <person name="Zhang X."/>
            <person name="Suruliraj S."/>
            <person name="Warren W."/>
            <person name="Chinwalla A."/>
            <person name="Mardis E.R."/>
            <person name="Wilson R.K."/>
        </authorList>
    </citation>
    <scope>NUCLEOTIDE SEQUENCE [LARGE SCALE GENOMIC DNA]</scope>
    <source>
        <strain evidence="3 4">DSM 20213</strain>
    </source>
</reference>
<dbReference type="HOGENOM" id="CLU_2092026_0_0_11"/>
<name>D4BPX1_BIFBR</name>
<feature type="compositionally biased region" description="Polar residues" evidence="1">
    <location>
        <begin position="1"/>
        <end position="15"/>
    </location>
</feature>
<keyword evidence="2" id="KW-1133">Transmembrane helix</keyword>
<dbReference type="Proteomes" id="UP000003191">
    <property type="component" value="Unassembled WGS sequence"/>
</dbReference>
<gene>
    <name evidence="3" type="ORF">BIFBRE_04137</name>
</gene>
<keyword evidence="2" id="KW-0812">Transmembrane</keyword>
<dbReference type="PATRIC" id="fig|518634.7.peg.1161"/>
<feature type="transmembrane region" description="Helical" evidence="2">
    <location>
        <begin position="61"/>
        <end position="82"/>
    </location>
</feature>
<feature type="transmembrane region" description="Helical" evidence="2">
    <location>
        <begin position="94"/>
        <end position="116"/>
    </location>
</feature>
<dbReference type="AlphaFoldDB" id="D4BPX1"/>
<evidence type="ECO:0008006" key="5">
    <source>
        <dbReference type="Google" id="ProtNLM"/>
    </source>
</evidence>
<keyword evidence="4" id="KW-1185">Reference proteome</keyword>
<feature type="transmembrane region" description="Helical" evidence="2">
    <location>
        <begin position="26"/>
        <end position="49"/>
    </location>
</feature>
<evidence type="ECO:0000256" key="2">
    <source>
        <dbReference type="SAM" id="Phobius"/>
    </source>
</evidence>
<organism evidence="3 4">
    <name type="scientific">Bifidobacterium breve DSM 20213 = JCM 1192</name>
    <dbReference type="NCBI Taxonomy" id="518634"/>
    <lineage>
        <taxon>Bacteria</taxon>
        <taxon>Bacillati</taxon>
        <taxon>Actinomycetota</taxon>
        <taxon>Actinomycetes</taxon>
        <taxon>Bifidobacteriales</taxon>
        <taxon>Bifidobacteriaceae</taxon>
        <taxon>Bifidobacterium</taxon>
    </lineage>
</organism>
<keyword evidence="2" id="KW-0472">Membrane</keyword>
<sequence>MTMANTSQYPNQQPAYTPAPPDGGRTWGGCASLALAVLPLLCTLVPQLLGIHLYTTGWVRNILVIIDFVCLIASLVIAIVTYPEQAGGHRIVSTIAILLSAGLTAAGGMLIFLMFINQ</sequence>
<feature type="region of interest" description="Disordered" evidence="1">
    <location>
        <begin position="1"/>
        <end position="21"/>
    </location>
</feature>
<accession>D4BPX1</accession>
<protein>
    <recommendedName>
        <fullName evidence="5">Taste receptor type 2 member 4</fullName>
    </recommendedName>
</protein>
<proteinExistence type="predicted"/>
<dbReference type="EMBL" id="ACCG02000009">
    <property type="protein sequence ID" value="EFE89708.1"/>
    <property type="molecule type" value="Genomic_DNA"/>
</dbReference>
<evidence type="ECO:0000313" key="3">
    <source>
        <dbReference type="EMBL" id="EFE89708.1"/>
    </source>
</evidence>
<evidence type="ECO:0000256" key="1">
    <source>
        <dbReference type="SAM" id="MobiDB-lite"/>
    </source>
</evidence>
<comment type="caution">
    <text evidence="3">The sequence shown here is derived from an EMBL/GenBank/DDBJ whole genome shotgun (WGS) entry which is preliminary data.</text>
</comment>